<evidence type="ECO:0000313" key="3">
    <source>
        <dbReference type="EMBL" id="VEL36770.1"/>
    </source>
</evidence>
<keyword evidence="4" id="KW-1185">Reference proteome</keyword>
<evidence type="ECO:0000256" key="1">
    <source>
        <dbReference type="SAM" id="Phobius"/>
    </source>
</evidence>
<evidence type="ECO:0000259" key="2">
    <source>
        <dbReference type="Pfam" id="PF19002"/>
    </source>
</evidence>
<keyword evidence="1" id="KW-0472">Membrane</keyword>
<dbReference type="Pfam" id="PF19002">
    <property type="entry name" value="DUF5731"/>
    <property type="match status" value="1"/>
</dbReference>
<reference evidence="3" key="1">
    <citation type="submission" date="2018-11" db="EMBL/GenBank/DDBJ databases">
        <authorList>
            <consortium name="Pathogen Informatics"/>
        </authorList>
    </citation>
    <scope>NUCLEOTIDE SEQUENCE</scope>
</reference>
<proteinExistence type="predicted"/>
<feature type="transmembrane region" description="Helical" evidence="1">
    <location>
        <begin position="12"/>
        <end position="32"/>
    </location>
</feature>
<comment type="caution">
    <text evidence="3">The sequence shown here is derived from an EMBL/GenBank/DDBJ whole genome shotgun (WGS) entry which is preliminary data.</text>
</comment>
<dbReference type="OrthoDB" id="6238511at2759"/>
<keyword evidence="1" id="KW-0812">Transmembrane</keyword>
<keyword evidence="1" id="KW-1133">Transmembrane helix</keyword>
<dbReference type="Proteomes" id="UP000784294">
    <property type="component" value="Unassembled WGS sequence"/>
</dbReference>
<name>A0A448XHU0_9PLAT</name>
<organism evidence="3 4">
    <name type="scientific">Protopolystoma xenopodis</name>
    <dbReference type="NCBI Taxonomy" id="117903"/>
    <lineage>
        <taxon>Eukaryota</taxon>
        <taxon>Metazoa</taxon>
        <taxon>Spiralia</taxon>
        <taxon>Lophotrochozoa</taxon>
        <taxon>Platyhelminthes</taxon>
        <taxon>Monogenea</taxon>
        <taxon>Polyopisthocotylea</taxon>
        <taxon>Polystomatidea</taxon>
        <taxon>Polystomatidae</taxon>
        <taxon>Protopolystoma</taxon>
    </lineage>
</organism>
<protein>
    <recommendedName>
        <fullName evidence="2">DUF5731 domain-containing protein</fullName>
    </recommendedName>
</protein>
<feature type="domain" description="DUF5731" evidence="2">
    <location>
        <begin position="34"/>
        <end position="117"/>
    </location>
</feature>
<dbReference type="EMBL" id="CAAALY010253132">
    <property type="protein sequence ID" value="VEL36770.1"/>
    <property type="molecule type" value="Genomic_DNA"/>
</dbReference>
<sequence length="119" mass="14351">MFTLLWYLGSRLGRVALGFDELIFPFFFLFFLEDMRDYTFQAHFCERIYQTHHRFCRPDSDELAFTLRQVGYYLGLSRIFCRCEGVAEVHSYSYSRPVNADDRLFRPRFIQMTCKRPVS</sequence>
<accession>A0A448XHU0</accession>
<dbReference type="InterPro" id="IPR043789">
    <property type="entry name" value="DUF5731"/>
</dbReference>
<evidence type="ECO:0000313" key="4">
    <source>
        <dbReference type="Proteomes" id="UP000784294"/>
    </source>
</evidence>
<gene>
    <name evidence="3" type="ORF">PXEA_LOCUS30210</name>
</gene>
<dbReference type="AlphaFoldDB" id="A0A448XHU0"/>